<dbReference type="EMBL" id="BAABEY010000036">
    <property type="protein sequence ID" value="GAA4447469.1"/>
    <property type="molecule type" value="Genomic_DNA"/>
</dbReference>
<dbReference type="Pfam" id="PF13715">
    <property type="entry name" value="CarbopepD_reg_2"/>
    <property type="match status" value="1"/>
</dbReference>
<dbReference type="SUPFAM" id="SSF56935">
    <property type="entry name" value="Porins"/>
    <property type="match status" value="1"/>
</dbReference>
<evidence type="ECO:0000256" key="4">
    <source>
        <dbReference type="ARBA" id="ARBA00022692"/>
    </source>
</evidence>
<evidence type="ECO:0000259" key="11">
    <source>
        <dbReference type="Pfam" id="PF07715"/>
    </source>
</evidence>
<evidence type="ECO:0000256" key="7">
    <source>
        <dbReference type="ARBA" id="ARBA00023237"/>
    </source>
</evidence>
<dbReference type="InterPro" id="IPR000531">
    <property type="entry name" value="Beta-barrel_TonB"/>
</dbReference>
<evidence type="ECO:0000313" key="13">
    <source>
        <dbReference type="Proteomes" id="UP001501508"/>
    </source>
</evidence>
<dbReference type="Pfam" id="PF07715">
    <property type="entry name" value="Plug"/>
    <property type="match status" value="1"/>
</dbReference>
<dbReference type="PROSITE" id="PS52016">
    <property type="entry name" value="TONB_DEPENDENT_REC_3"/>
    <property type="match status" value="1"/>
</dbReference>
<comment type="subcellular location">
    <subcellularLocation>
        <location evidence="1 8">Cell outer membrane</location>
        <topology evidence="1 8">Multi-pass membrane protein</topology>
    </subcellularLocation>
</comment>
<protein>
    <submittedName>
        <fullName evidence="12">TonB-dependent receptor</fullName>
    </submittedName>
</protein>
<dbReference type="InterPro" id="IPR039426">
    <property type="entry name" value="TonB-dep_rcpt-like"/>
</dbReference>
<evidence type="ECO:0000256" key="6">
    <source>
        <dbReference type="ARBA" id="ARBA00023136"/>
    </source>
</evidence>
<comment type="caution">
    <text evidence="12">The sequence shown here is derived from an EMBL/GenBank/DDBJ whole genome shotgun (WGS) entry which is preliminary data.</text>
</comment>
<organism evidence="12 13">
    <name type="scientific">Ravibacter arvi</name>
    <dbReference type="NCBI Taxonomy" id="2051041"/>
    <lineage>
        <taxon>Bacteria</taxon>
        <taxon>Pseudomonadati</taxon>
        <taxon>Bacteroidota</taxon>
        <taxon>Cytophagia</taxon>
        <taxon>Cytophagales</taxon>
        <taxon>Spirosomataceae</taxon>
        <taxon>Ravibacter</taxon>
    </lineage>
</organism>
<feature type="domain" description="TonB-dependent receptor plug" evidence="11">
    <location>
        <begin position="106"/>
        <end position="212"/>
    </location>
</feature>
<evidence type="ECO:0000256" key="9">
    <source>
        <dbReference type="RuleBase" id="RU003357"/>
    </source>
</evidence>
<evidence type="ECO:0000256" key="5">
    <source>
        <dbReference type="ARBA" id="ARBA00023077"/>
    </source>
</evidence>
<dbReference type="InterPro" id="IPR037066">
    <property type="entry name" value="Plug_dom_sf"/>
</dbReference>
<keyword evidence="5 9" id="KW-0798">TonB box</keyword>
<dbReference type="Gene3D" id="2.60.40.1120">
    <property type="entry name" value="Carboxypeptidase-like, regulatory domain"/>
    <property type="match status" value="1"/>
</dbReference>
<dbReference type="InterPro" id="IPR008969">
    <property type="entry name" value="CarboxyPept-like_regulatory"/>
</dbReference>
<accession>A0ABP8MAP1</accession>
<evidence type="ECO:0000256" key="2">
    <source>
        <dbReference type="ARBA" id="ARBA00022448"/>
    </source>
</evidence>
<dbReference type="Gene3D" id="2.40.170.20">
    <property type="entry name" value="TonB-dependent receptor, beta-barrel domain"/>
    <property type="match status" value="1"/>
</dbReference>
<keyword evidence="7 8" id="KW-0998">Cell outer membrane</keyword>
<feature type="domain" description="TonB-dependent receptor-like beta-barrel" evidence="10">
    <location>
        <begin position="422"/>
        <end position="841"/>
    </location>
</feature>
<evidence type="ECO:0000313" key="12">
    <source>
        <dbReference type="EMBL" id="GAA4447469.1"/>
    </source>
</evidence>
<evidence type="ECO:0000256" key="8">
    <source>
        <dbReference type="PROSITE-ProRule" id="PRU01360"/>
    </source>
</evidence>
<evidence type="ECO:0000259" key="10">
    <source>
        <dbReference type="Pfam" id="PF00593"/>
    </source>
</evidence>
<keyword evidence="6 8" id="KW-0472">Membrane</keyword>
<sequence length="1053" mass="114899">MCFLVNAAFAQSRTLTGKVLDDSDQALPGVNIQVKGTTTGTATDVNGAYSISVGSADDVLVFSFIGYKSREIQVGNRTEINLKLEADVASLREIVVVGYGTQRRDAVTTSITKLDEKVLENVPFSNVASAMQGALSGVRVQSTSGQPGAAPRVIVRGGTSINNPNGASPLYIVDGIIRTNLDNLSANDIESLQVLKDAASTAIYGARGSNGVVIVTTKSGKAGRTQVTYSFNHTTSKVGKMYDLVNARQYLELNRGSAVKEPDKTRAGAVQRLSLPMGYGTGNDLTNNTAFSLQYLTPENEYKLQEGWQSMPDPADPSKTLLFADNDFQALNYQTGISQNHHLSVSGGTEKATFHAGLGYLDDVGTVITTGYKRLSFELNGDLKVRDNLKFFGRVIYSNSQQRNSAFSTAITFYRSAGLAPTGKLYFEDGTLAPGTNNGIGNPLYQMKTMVNRNSLDNLTIAAGGSWEILPGLSFDPQVSLFNTSNDGYSFQPAFWNGPASFVTTRNASASNSRWRQYQADAVLSYKKSISDQHNFDVKAGLSYFSRQQASLSAAGRGASTDLIPTLNAAGEPTSVNSSISDQVIVGYFGRINYDFREKYLLSVNARYDGASNLGNNYRWGFFPGVSAGWNLHNEEFWTSLPKMLSTLKLRTSYGVNGNISGLSDFQAQGAYSVGARYNGQAAIQNTVLPNPDLKWEQSKTFDVGLDAGLFGNRVSVLFDYFRRRTDNLITSLSLPRSTGFASILTNLGSLENKGVELEISARLLPVSAPWQWQASLNASRIRNKILKLPDNGTPGNRVGGDLVWDGAAGDYVWKGGLQEGGNIGDMYSLRQEAIYATDEDAAKGPVYTYIVGADKTQYGGDVRFHDADGNGSIDSRDQVYMGNTYPLWTGGFSNTLSYRGFSLYVRMDYTTGHTIFNYGKLFLDMNGYSDGSFTKDKYDNSWKNPGDIATQSRYYWGGERTQRNNFFGVSDRGNSIFYQKGDFLCLRELTLSYSVPSEFLKKIRISGLRLSATGSNLHYFTGYDGLNPEEGGRDDGRYPMPKSYIFGASISF</sequence>
<keyword evidence="2 8" id="KW-0813">Transport</keyword>
<dbReference type="NCBIfam" id="TIGR04057">
    <property type="entry name" value="SusC_RagA_signa"/>
    <property type="match status" value="1"/>
</dbReference>
<dbReference type="Pfam" id="PF00593">
    <property type="entry name" value="TonB_dep_Rec_b-barrel"/>
    <property type="match status" value="1"/>
</dbReference>
<keyword evidence="12" id="KW-0675">Receptor</keyword>
<comment type="similarity">
    <text evidence="8 9">Belongs to the TonB-dependent receptor family.</text>
</comment>
<evidence type="ECO:0000256" key="3">
    <source>
        <dbReference type="ARBA" id="ARBA00022452"/>
    </source>
</evidence>
<dbReference type="SUPFAM" id="SSF49464">
    <property type="entry name" value="Carboxypeptidase regulatory domain-like"/>
    <property type="match status" value="1"/>
</dbReference>
<reference evidence="13" key="1">
    <citation type="journal article" date="2019" name="Int. J. Syst. Evol. Microbiol.">
        <title>The Global Catalogue of Microorganisms (GCM) 10K type strain sequencing project: providing services to taxonomists for standard genome sequencing and annotation.</title>
        <authorList>
            <consortium name="The Broad Institute Genomics Platform"/>
            <consortium name="The Broad Institute Genome Sequencing Center for Infectious Disease"/>
            <person name="Wu L."/>
            <person name="Ma J."/>
        </authorList>
    </citation>
    <scope>NUCLEOTIDE SEQUENCE [LARGE SCALE GENOMIC DNA]</scope>
    <source>
        <strain evidence="13">JCM 31920</strain>
    </source>
</reference>
<keyword evidence="4 8" id="KW-0812">Transmembrane</keyword>
<dbReference type="RefSeq" id="WP_345033166.1">
    <property type="nucleotide sequence ID" value="NZ_BAABEY010000036.1"/>
</dbReference>
<dbReference type="Gene3D" id="2.170.130.10">
    <property type="entry name" value="TonB-dependent receptor, plug domain"/>
    <property type="match status" value="1"/>
</dbReference>
<dbReference type="NCBIfam" id="TIGR04056">
    <property type="entry name" value="OMP_RagA_SusC"/>
    <property type="match status" value="1"/>
</dbReference>
<dbReference type="Proteomes" id="UP001501508">
    <property type="component" value="Unassembled WGS sequence"/>
</dbReference>
<dbReference type="InterPro" id="IPR023997">
    <property type="entry name" value="TonB-dep_OMP_SusC/RagA_CS"/>
</dbReference>
<dbReference type="InterPro" id="IPR023996">
    <property type="entry name" value="TonB-dep_OMP_SusC/RagA"/>
</dbReference>
<keyword evidence="13" id="KW-1185">Reference proteome</keyword>
<gene>
    <name evidence="12" type="ORF">GCM10023091_42360</name>
</gene>
<evidence type="ECO:0000256" key="1">
    <source>
        <dbReference type="ARBA" id="ARBA00004571"/>
    </source>
</evidence>
<dbReference type="InterPro" id="IPR012910">
    <property type="entry name" value="Plug_dom"/>
</dbReference>
<name>A0ABP8MAP1_9BACT</name>
<dbReference type="InterPro" id="IPR036942">
    <property type="entry name" value="Beta-barrel_TonB_sf"/>
</dbReference>
<proteinExistence type="inferred from homology"/>
<keyword evidence="3 8" id="KW-1134">Transmembrane beta strand</keyword>